<evidence type="ECO:0000313" key="1">
    <source>
        <dbReference type="EMBL" id="CRL05945.1"/>
    </source>
</evidence>
<sequence>MNHETKDLRITRTNETRRTYDSLTLICINLAEESTIELKEKQTTMMKEQEEVVNCNTFIDLANYSSANTAIINA</sequence>
<dbReference type="EMBL" id="CVRI01000066">
    <property type="protein sequence ID" value="CRL05945.1"/>
    <property type="molecule type" value="Genomic_DNA"/>
</dbReference>
<name>A0A1J1J4Y7_9DIPT</name>
<dbReference type="AlphaFoldDB" id="A0A1J1J4Y7"/>
<keyword evidence="2" id="KW-1185">Reference proteome</keyword>
<reference evidence="1 2" key="1">
    <citation type="submission" date="2015-04" db="EMBL/GenBank/DDBJ databases">
        <authorList>
            <person name="Syromyatnikov M.Y."/>
            <person name="Popov V.N."/>
        </authorList>
    </citation>
    <scope>NUCLEOTIDE SEQUENCE [LARGE SCALE GENOMIC DNA]</scope>
</reference>
<dbReference type="Proteomes" id="UP000183832">
    <property type="component" value="Unassembled WGS sequence"/>
</dbReference>
<protein>
    <submittedName>
        <fullName evidence="1">CLUMA_CG019241, isoform A</fullName>
    </submittedName>
</protein>
<gene>
    <name evidence="1" type="ORF">CLUMA_CG019241</name>
</gene>
<organism evidence="1 2">
    <name type="scientific">Clunio marinus</name>
    <dbReference type="NCBI Taxonomy" id="568069"/>
    <lineage>
        <taxon>Eukaryota</taxon>
        <taxon>Metazoa</taxon>
        <taxon>Ecdysozoa</taxon>
        <taxon>Arthropoda</taxon>
        <taxon>Hexapoda</taxon>
        <taxon>Insecta</taxon>
        <taxon>Pterygota</taxon>
        <taxon>Neoptera</taxon>
        <taxon>Endopterygota</taxon>
        <taxon>Diptera</taxon>
        <taxon>Nematocera</taxon>
        <taxon>Chironomoidea</taxon>
        <taxon>Chironomidae</taxon>
        <taxon>Clunio</taxon>
    </lineage>
</organism>
<evidence type="ECO:0000313" key="2">
    <source>
        <dbReference type="Proteomes" id="UP000183832"/>
    </source>
</evidence>
<proteinExistence type="predicted"/>
<accession>A0A1J1J4Y7</accession>